<protein>
    <submittedName>
        <fullName evidence="3">Uncharacterized protein</fullName>
    </submittedName>
</protein>
<feature type="region of interest" description="Disordered" evidence="2">
    <location>
        <begin position="1"/>
        <end position="22"/>
    </location>
</feature>
<gene>
    <name evidence="3" type="ORF">CEP51_016830</name>
</gene>
<feature type="compositionally biased region" description="Polar residues" evidence="2">
    <location>
        <begin position="1"/>
        <end position="10"/>
    </location>
</feature>
<organism evidence="3 4">
    <name type="scientific">Fusarium floridanum</name>
    <dbReference type="NCBI Taxonomy" id="1325733"/>
    <lineage>
        <taxon>Eukaryota</taxon>
        <taxon>Fungi</taxon>
        <taxon>Dikarya</taxon>
        <taxon>Ascomycota</taxon>
        <taxon>Pezizomycotina</taxon>
        <taxon>Sordariomycetes</taxon>
        <taxon>Hypocreomycetidae</taxon>
        <taxon>Hypocreales</taxon>
        <taxon>Nectriaceae</taxon>
        <taxon>Fusarium</taxon>
        <taxon>Fusarium solani species complex</taxon>
    </lineage>
</organism>
<feature type="compositionally biased region" description="Basic and acidic residues" evidence="2">
    <location>
        <begin position="174"/>
        <end position="187"/>
    </location>
</feature>
<feature type="coiled-coil region" evidence="1">
    <location>
        <begin position="30"/>
        <end position="61"/>
    </location>
</feature>
<feature type="coiled-coil region" evidence="1">
    <location>
        <begin position="97"/>
        <end position="163"/>
    </location>
</feature>
<keyword evidence="4" id="KW-1185">Reference proteome</keyword>
<proteinExistence type="predicted"/>
<feature type="non-terminal residue" evidence="3">
    <location>
        <position position="282"/>
    </location>
</feature>
<comment type="caution">
    <text evidence="3">The sequence shown here is derived from an EMBL/GenBank/DDBJ whole genome shotgun (WGS) entry which is preliminary data.</text>
</comment>
<dbReference type="EMBL" id="NKCL01001490">
    <property type="protein sequence ID" value="RSL39250.1"/>
    <property type="molecule type" value="Genomic_DNA"/>
</dbReference>
<name>A0A428NET2_9HYPO</name>
<evidence type="ECO:0000256" key="1">
    <source>
        <dbReference type="SAM" id="Coils"/>
    </source>
</evidence>
<sequence length="282" mass="32086">MSEPASSKGQATLVEMEEGTENSAGMGDEIEKQQENLSSILNALSEQNTNLQRLTQVTEERQVALDALVDRQAEEQARFDMLVSTGQAQLDQLSTLQQVKSRELENLESLLQAQQEQLIQLAEEERRKRERLEDLEQRIKVKQERLNRGLEEQRQEKVKEQARRHSTLQTIVEEQGHQATGEDRSDKSMTAGSKEPLGTTERIQDTASPETRARRLTRFEFEKLMSSSEDVPSANGPSKVSIIFKTRARNGEWTVSDKLLVDPSDPSIVERVAAKYMRKQFC</sequence>
<evidence type="ECO:0000256" key="2">
    <source>
        <dbReference type="SAM" id="MobiDB-lite"/>
    </source>
</evidence>
<accession>A0A428NET2</accession>
<evidence type="ECO:0000313" key="3">
    <source>
        <dbReference type="EMBL" id="RSL39250.1"/>
    </source>
</evidence>
<reference evidence="3 4" key="1">
    <citation type="submission" date="2017-06" db="EMBL/GenBank/DDBJ databases">
        <title>Comparative genomic analysis of Ambrosia Fusariam Clade fungi.</title>
        <authorList>
            <person name="Stajich J.E."/>
            <person name="Carrillo J."/>
            <person name="Kijimoto T."/>
            <person name="Eskalen A."/>
            <person name="O'Donnell K."/>
            <person name="Kasson M."/>
        </authorList>
    </citation>
    <scope>NUCLEOTIDE SEQUENCE [LARGE SCALE GENOMIC DNA]</scope>
    <source>
        <strain evidence="3 4">NRRL62606</strain>
    </source>
</reference>
<evidence type="ECO:0000313" key="4">
    <source>
        <dbReference type="Proteomes" id="UP000287972"/>
    </source>
</evidence>
<keyword evidence="1" id="KW-0175">Coiled coil</keyword>
<dbReference type="Proteomes" id="UP000287972">
    <property type="component" value="Unassembled WGS sequence"/>
</dbReference>
<dbReference type="AlphaFoldDB" id="A0A428NET2"/>
<feature type="region of interest" description="Disordered" evidence="2">
    <location>
        <begin position="169"/>
        <end position="210"/>
    </location>
</feature>